<dbReference type="CDD" id="cd02932">
    <property type="entry name" value="OYE_YqiM_FMN"/>
    <property type="match status" value="1"/>
</dbReference>
<sequence>MPGTQPPMSIWAQAPDYVTPAQRPPVGTPLAPHPSTPTLFTPLQLRSLTLSNRFAVSPMCMDSAWDGLMTDFHLVHLGSFALRGAALTIFEATSVAANGRITTGDVGLWHDGQIAPMKRIVDFIHAQGQHAGIQLAHAGRKAGNLPGHDPLLKRGVNDMATVADGGWPEDVWAPSAIPYNATYARPKALSTEQVEGLVRSFAEAAERALKVGFDTMEIHAAHGYLLSEFLSPITNKRTDKYGGSFENRIRFLVEVIQAVRAVIPETMPLLVRISSTEWMEWTGEPSWDVPQSIRLAKLLPDLGVDLLDVSSGGNNADQKIVIHPYYQVDIAGQIREALRAEGKSMLIGAVGLITTAEMARSIVQADGTLAGETDGTVEVEVGTGQTAKADLVLLARQMLREPEFVLRVAHNLGVEVKWPVQYGRAHFRGAKV</sequence>
<evidence type="ECO:0000313" key="2">
    <source>
        <dbReference type="EMBL" id="KAK0746183.1"/>
    </source>
</evidence>
<feature type="domain" description="NADH:flavin oxidoreductase/NADH oxidase N-terminal" evidence="1">
    <location>
        <begin position="39"/>
        <end position="365"/>
    </location>
</feature>
<proteinExistence type="predicted"/>
<dbReference type="Gene3D" id="3.20.20.70">
    <property type="entry name" value="Aldolase class I"/>
    <property type="match status" value="1"/>
</dbReference>
<dbReference type="GO" id="GO:0050661">
    <property type="term" value="F:NADP binding"/>
    <property type="evidence" value="ECO:0007669"/>
    <property type="project" value="InterPro"/>
</dbReference>
<gene>
    <name evidence="2" type="ORF">B0T18DRAFT_438221</name>
</gene>
<dbReference type="EMBL" id="JAUKUD010000004">
    <property type="protein sequence ID" value="KAK0746183.1"/>
    <property type="molecule type" value="Genomic_DNA"/>
</dbReference>
<name>A0AA40EV85_9PEZI</name>
<dbReference type="GO" id="GO:0003959">
    <property type="term" value="F:NADPH dehydrogenase activity"/>
    <property type="evidence" value="ECO:0007669"/>
    <property type="project" value="InterPro"/>
</dbReference>
<dbReference type="InterPro" id="IPR044152">
    <property type="entry name" value="YqjM-like"/>
</dbReference>
<dbReference type="PANTHER" id="PTHR43303">
    <property type="entry name" value="NADPH DEHYDROGENASE C23G7.10C-RELATED"/>
    <property type="match status" value="1"/>
</dbReference>
<organism evidence="2 3">
    <name type="scientific">Schizothecium vesticola</name>
    <dbReference type="NCBI Taxonomy" id="314040"/>
    <lineage>
        <taxon>Eukaryota</taxon>
        <taxon>Fungi</taxon>
        <taxon>Dikarya</taxon>
        <taxon>Ascomycota</taxon>
        <taxon>Pezizomycotina</taxon>
        <taxon>Sordariomycetes</taxon>
        <taxon>Sordariomycetidae</taxon>
        <taxon>Sordariales</taxon>
        <taxon>Schizotheciaceae</taxon>
        <taxon>Schizothecium</taxon>
    </lineage>
</organism>
<accession>A0AA40EV85</accession>
<dbReference type="SUPFAM" id="SSF51395">
    <property type="entry name" value="FMN-linked oxidoreductases"/>
    <property type="match status" value="1"/>
</dbReference>
<dbReference type="InterPro" id="IPR001155">
    <property type="entry name" value="OxRdtase_FMN_N"/>
</dbReference>
<dbReference type="Proteomes" id="UP001172155">
    <property type="component" value="Unassembled WGS sequence"/>
</dbReference>
<keyword evidence="3" id="KW-1185">Reference proteome</keyword>
<evidence type="ECO:0000259" key="1">
    <source>
        <dbReference type="Pfam" id="PF00724"/>
    </source>
</evidence>
<dbReference type="AlphaFoldDB" id="A0AA40EV85"/>
<reference evidence="2" key="1">
    <citation type="submission" date="2023-06" db="EMBL/GenBank/DDBJ databases">
        <title>Genome-scale phylogeny and comparative genomics of the fungal order Sordariales.</title>
        <authorList>
            <consortium name="Lawrence Berkeley National Laboratory"/>
            <person name="Hensen N."/>
            <person name="Bonometti L."/>
            <person name="Westerberg I."/>
            <person name="Brannstrom I.O."/>
            <person name="Guillou S."/>
            <person name="Cros-Aarteil S."/>
            <person name="Calhoun S."/>
            <person name="Haridas S."/>
            <person name="Kuo A."/>
            <person name="Mondo S."/>
            <person name="Pangilinan J."/>
            <person name="Riley R."/>
            <person name="LaButti K."/>
            <person name="Andreopoulos B."/>
            <person name="Lipzen A."/>
            <person name="Chen C."/>
            <person name="Yanf M."/>
            <person name="Daum C."/>
            <person name="Ng V."/>
            <person name="Clum A."/>
            <person name="Steindorff A."/>
            <person name="Ohm R."/>
            <person name="Martin F."/>
            <person name="Silar P."/>
            <person name="Natvig D."/>
            <person name="Lalanne C."/>
            <person name="Gautier V."/>
            <person name="Ament-velasquez S.L."/>
            <person name="Kruys A."/>
            <person name="Hutchinson M.I."/>
            <person name="Powell A.J."/>
            <person name="Barry K."/>
            <person name="Miller A.N."/>
            <person name="Grigoriev I.V."/>
            <person name="Debuchy R."/>
            <person name="Gladieux P."/>
            <person name="Thoren M.H."/>
            <person name="Johannesson H."/>
        </authorList>
    </citation>
    <scope>NUCLEOTIDE SEQUENCE</scope>
    <source>
        <strain evidence="2">SMH3187-1</strain>
    </source>
</reference>
<protein>
    <submittedName>
        <fullName evidence="2">NADPH dehydrogenase</fullName>
    </submittedName>
</protein>
<dbReference type="InterPro" id="IPR013785">
    <property type="entry name" value="Aldolase_TIM"/>
</dbReference>
<dbReference type="GO" id="GO:0010181">
    <property type="term" value="F:FMN binding"/>
    <property type="evidence" value="ECO:0007669"/>
    <property type="project" value="InterPro"/>
</dbReference>
<evidence type="ECO:0000313" key="3">
    <source>
        <dbReference type="Proteomes" id="UP001172155"/>
    </source>
</evidence>
<dbReference type="Pfam" id="PF00724">
    <property type="entry name" value="Oxidored_FMN"/>
    <property type="match status" value="1"/>
</dbReference>
<dbReference type="PANTHER" id="PTHR43303:SF2">
    <property type="entry name" value="INDOLEAMINE 2,3-DIOXYGENASE PYRROLE 2,3-DIOXYGENASE (AFU_ORTHOLOGUE AFUA_5G01450"/>
    <property type="match status" value="1"/>
</dbReference>
<comment type="caution">
    <text evidence="2">The sequence shown here is derived from an EMBL/GenBank/DDBJ whole genome shotgun (WGS) entry which is preliminary data.</text>
</comment>